<proteinExistence type="predicted"/>
<accession>A0A915ID92</accession>
<evidence type="ECO:0000313" key="1">
    <source>
        <dbReference type="Proteomes" id="UP000887565"/>
    </source>
</evidence>
<keyword evidence="1" id="KW-1185">Reference proteome</keyword>
<evidence type="ECO:0000313" key="2">
    <source>
        <dbReference type="WBParaSite" id="nRc.2.0.1.t11758-RA"/>
    </source>
</evidence>
<name>A0A915ID92_ROMCU</name>
<protein>
    <submittedName>
        <fullName evidence="2">C3H1-type domain-containing protein</fullName>
    </submittedName>
</protein>
<dbReference type="Proteomes" id="UP000887565">
    <property type="component" value="Unplaced"/>
</dbReference>
<sequence>MPSTRVQTAGDRPSGAHLRMCWYHGRCTDNNANCRAQHPNSAGPSTPTATGPSAAAVVLASTPSSAFPPPPPDSQRRST</sequence>
<organism evidence="1 2">
    <name type="scientific">Romanomermis culicivorax</name>
    <name type="common">Nematode worm</name>
    <dbReference type="NCBI Taxonomy" id="13658"/>
    <lineage>
        <taxon>Eukaryota</taxon>
        <taxon>Metazoa</taxon>
        <taxon>Ecdysozoa</taxon>
        <taxon>Nematoda</taxon>
        <taxon>Enoplea</taxon>
        <taxon>Dorylaimia</taxon>
        <taxon>Mermithida</taxon>
        <taxon>Mermithoidea</taxon>
        <taxon>Mermithidae</taxon>
        <taxon>Romanomermis</taxon>
    </lineage>
</organism>
<dbReference type="WBParaSite" id="nRc.2.0.1.t11758-RA">
    <property type="protein sequence ID" value="nRc.2.0.1.t11758-RA"/>
    <property type="gene ID" value="nRc.2.0.1.g11758"/>
</dbReference>
<reference evidence="2" key="1">
    <citation type="submission" date="2022-11" db="UniProtKB">
        <authorList>
            <consortium name="WormBaseParasite"/>
        </authorList>
    </citation>
    <scope>IDENTIFICATION</scope>
</reference>
<dbReference type="AlphaFoldDB" id="A0A915ID92"/>